<feature type="compositionally biased region" description="Basic and acidic residues" evidence="1">
    <location>
        <begin position="526"/>
        <end position="543"/>
    </location>
</feature>
<feature type="region of interest" description="Disordered" evidence="1">
    <location>
        <begin position="715"/>
        <end position="741"/>
    </location>
</feature>
<accession>A0A0D9QS17</accession>
<feature type="compositionally biased region" description="Basic residues" evidence="1">
    <location>
        <begin position="1080"/>
        <end position="1091"/>
    </location>
</feature>
<dbReference type="RefSeq" id="XP_012333747.1">
    <property type="nucleotide sequence ID" value="XM_012478324.1"/>
</dbReference>
<feature type="compositionally biased region" description="Polar residues" evidence="1">
    <location>
        <begin position="1359"/>
        <end position="1368"/>
    </location>
</feature>
<dbReference type="PANTHER" id="PTHR36489:SF1">
    <property type="entry name" value="G-PROTEIN COUPLED RECEPTORS FAMILY 1 PROFILE DOMAIN-CONTAINING PROTEIN"/>
    <property type="match status" value="1"/>
</dbReference>
<gene>
    <name evidence="2" type="ORF">AK88_00678</name>
</gene>
<feature type="compositionally biased region" description="Basic and acidic residues" evidence="1">
    <location>
        <begin position="1392"/>
        <end position="1401"/>
    </location>
</feature>
<dbReference type="OrthoDB" id="386214at2759"/>
<dbReference type="Proteomes" id="UP000054561">
    <property type="component" value="Unassembled WGS sequence"/>
</dbReference>
<dbReference type="EMBL" id="KQ001649">
    <property type="protein sequence ID" value="KJP89718.1"/>
    <property type="molecule type" value="Genomic_DNA"/>
</dbReference>
<feature type="region of interest" description="Disordered" evidence="1">
    <location>
        <begin position="504"/>
        <end position="543"/>
    </location>
</feature>
<dbReference type="VEuPathDB" id="PlasmoDB:AK88_00678"/>
<dbReference type="PANTHER" id="PTHR36489">
    <property type="entry name" value="PROTEIN-COUPLED RECEPTOR GPR1, PUTATIVE-RELATED"/>
    <property type="match status" value="1"/>
</dbReference>
<feature type="compositionally biased region" description="Low complexity" evidence="1">
    <location>
        <begin position="1404"/>
        <end position="1414"/>
    </location>
</feature>
<feature type="region of interest" description="Disordered" evidence="1">
    <location>
        <begin position="1348"/>
        <end position="1445"/>
    </location>
</feature>
<feature type="region of interest" description="Disordered" evidence="1">
    <location>
        <begin position="1298"/>
        <end position="1332"/>
    </location>
</feature>
<feature type="region of interest" description="Disordered" evidence="1">
    <location>
        <begin position="1059"/>
        <end position="1110"/>
    </location>
</feature>
<protein>
    <submittedName>
        <fullName evidence="2">Uncharacterized protein</fullName>
    </submittedName>
</protein>
<keyword evidence="3" id="KW-1185">Reference proteome</keyword>
<evidence type="ECO:0000313" key="2">
    <source>
        <dbReference type="EMBL" id="KJP89718.1"/>
    </source>
</evidence>
<feature type="region of interest" description="Disordered" evidence="1">
    <location>
        <begin position="874"/>
        <end position="898"/>
    </location>
</feature>
<name>A0A0D9QS17_PLAFR</name>
<feature type="compositionally biased region" description="Basic and acidic residues" evidence="1">
    <location>
        <begin position="1416"/>
        <end position="1442"/>
    </location>
</feature>
<feature type="compositionally biased region" description="Basic and acidic residues" evidence="1">
    <location>
        <begin position="1369"/>
        <end position="1381"/>
    </location>
</feature>
<feature type="region of interest" description="Disordered" evidence="1">
    <location>
        <begin position="148"/>
        <end position="241"/>
    </location>
</feature>
<feature type="compositionally biased region" description="Polar residues" evidence="1">
    <location>
        <begin position="1059"/>
        <end position="1075"/>
    </location>
</feature>
<sequence>MNDEKIFDLALDQSTASNGLFTVIERKPLSSLENNESLNLSNLSDPLGNSIDGVNKKAKDYTTQNTDKDNICEIYRLNTSQLLNDQLENAVSRISYVDDDVSSFYDSDKEDEFYFDNDISTLGSCYSVSSPSKISKGKKVRTSVAASVSKGYGGGRGSDEERTKYNPFFDPTFRNDSPVSVNQVGKKLHARAPSRYTQPYSRHGGRTRLASMDASNESLQNDHHDAEHDEDGDGDNNTDEEAQLGLQDHDDHMGNSQSSSHEKAIRVNKNVYRIVNIGQGGDDDKETVIRRIAQVRKTMLREKHAEGEADGGSPPHYDTTWSVSKLRDLRTGKGAFKEDREGNRTHNRFSEGIYLRKNENISRYNSDRRVKYVHANDQGGDIYMQLDRGDDNYEHTKEVEPSGNSQFKKKKKYLFLSKQPGQQGTAGDAQKYVTTDDQDEMSHHYLHGNGVYEKKQVRSSRPFADLPEDIARGEASFHESEPNVDMTGSTDGGMMDDHVEEDAFQSGGAVPQRSRYGEGHVQNVRKGGDSGEMRERRGKGDNVNRRAYRFHQYSGIAKGYHRVARVRRDTGYSADGNANLEADERYDIDEGVDDSNYSQLNKRVNRRMHHVNQQNRKEYIHENEHPPRSMHINGYDKTQNGMYSYEEESLEDPKQDELFTGEVYPARDMHTVGEGGATTYFRSAHSRGYKKVRGEDDQEKDGDEDRMYVHDGRMDQDTNYKKGMYRHGRYPVGVRGANQGRMDGRYHHDDRYHEEENSFNNYCDGRTSTNPHAYHRSEYLSGVNPSYRRQGSSENQISTYARGGNRKYEDGQSGDPHDGVDRHASYGTGHPAGVSRGANYPSDCYNSKRAHQRLSGHSNGVHHAGSHYHSAYNRIHPRGSYEGDEYYEEGTPSDQADYYDPRAMSYEQHEQHEVYEQLRTHDDQRNAFSKKTPPGSHSGAKPYFEEEGVNHKNEYLHNVPYHKTQLNRDDIHGHNNKADLHKESPPTMAADAHVLLNDKSTHILSDVKENATQVSEGGAQILPTVVDANVPHDNATTVSNAAVVGNALPPQIVMQLATQSTTQGVPPAVQENQPQAQPPVKRKRGRPRLKKTTTPSEEAPSNDSQSNVSTAQAVAVPTVQLNNQTGAPAAGQIANMSSEQNQPPTLYSNMGSAINPVYNNQMSNPNAHLQMTMEHPQSYQLGGPTLVLGQTLGQPVGQPVGQPLGQLLGQTQGHPLADPHNPMNQLNQMNPLSAQLAQQMGLPVGQHLNPQVGNHIGHQMGQHIGQQLSQMHTQMGQHMSQQMGQHMNHHNGYLLPSRTNNHFAPNINEDQYPAPYGSFEPDAPSHVGPNLCSRNFEQVRNNRDHMSYEEADNGEYHTNIRTTRSHASGSEDRHSEKDIKKVQKKRGRRRKNEVDQPDTHYKRSNSSSNQSNMNHAEAKSVDSYRNNSNEDSHSSSENRADQDYSTFVDENNKMVSYRVAYNPADTVWERLSGVKIGPLILTAQSRTTNVILAKNRSIQLGNINHNLIYGYIYKGDNVRLTIGKETRSVKTGSLFFLPSYNYCSIHNDDE</sequence>
<evidence type="ECO:0000313" key="3">
    <source>
        <dbReference type="Proteomes" id="UP000054561"/>
    </source>
</evidence>
<feature type="compositionally biased region" description="Basic and acidic residues" evidence="1">
    <location>
        <begin position="806"/>
        <end position="824"/>
    </location>
</feature>
<dbReference type="OMA" id="HKYDKKY"/>
<organism evidence="2 3">
    <name type="scientific">Plasmodium fragile</name>
    <dbReference type="NCBI Taxonomy" id="5857"/>
    <lineage>
        <taxon>Eukaryota</taxon>
        <taxon>Sar</taxon>
        <taxon>Alveolata</taxon>
        <taxon>Apicomplexa</taxon>
        <taxon>Aconoidasida</taxon>
        <taxon>Haemosporida</taxon>
        <taxon>Plasmodiidae</taxon>
        <taxon>Plasmodium</taxon>
        <taxon>Plasmodium (Plasmodium)</taxon>
    </lineage>
</organism>
<dbReference type="GeneID" id="24265992"/>
<proteinExistence type="predicted"/>
<reference evidence="2 3" key="1">
    <citation type="submission" date="2014-03" db="EMBL/GenBank/DDBJ databases">
        <title>The Genome Sequence of Plasmodium fragile nilgiri.</title>
        <authorList>
            <consortium name="The Broad Institute Genomics Platform"/>
            <consortium name="The Broad Institute Genome Sequencing Center for Infectious Disease"/>
            <person name="Neafsey D."/>
            <person name="Duraisingh M."/>
            <person name="Young S.K."/>
            <person name="Zeng Q."/>
            <person name="Gargeya S."/>
            <person name="Abouelleil A."/>
            <person name="Alvarado L."/>
            <person name="Chapman S.B."/>
            <person name="Gainer-Dewar J."/>
            <person name="Goldberg J."/>
            <person name="Griggs A."/>
            <person name="Gujja S."/>
            <person name="Hansen M."/>
            <person name="Howarth C."/>
            <person name="Imamovic A."/>
            <person name="Larimer J."/>
            <person name="Pearson M."/>
            <person name="Poon T.W."/>
            <person name="Priest M."/>
            <person name="Roberts A."/>
            <person name="Saif S."/>
            <person name="Shea T."/>
            <person name="Sykes S."/>
            <person name="Wortman J."/>
            <person name="Nusbaum C."/>
            <person name="Birren B."/>
        </authorList>
    </citation>
    <scope>NUCLEOTIDE SEQUENCE [LARGE SCALE GENOMIC DNA]</scope>
    <source>
        <strain evidence="3">nilgiri</strain>
    </source>
</reference>
<feature type="compositionally biased region" description="Polar residues" evidence="1">
    <location>
        <begin position="1092"/>
        <end position="1110"/>
    </location>
</feature>
<feature type="compositionally biased region" description="Basic residues" evidence="1">
    <location>
        <begin position="1382"/>
        <end position="1391"/>
    </location>
</feature>
<feature type="compositionally biased region" description="Polar residues" evidence="1">
    <location>
        <begin position="174"/>
        <end position="183"/>
    </location>
</feature>
<feature type="compositionally biased region" description="Acidic residues" evidence="1">
    <location>
        <begin position="228"/>
        <end position="241"/>
    </location>
</feature>
<feature type="region of interest" description="Disordered" evidence="1">
    <location>
        <begin position="801"/>
        <end position="846"/>
    </location>
</feature>
<evidence type="ECO:0000256" key="1">
    <source>
        <dbReference type="SAM" id="MobiDB-lite"/>
    </source>
</evidence>